<dbReference type="GeneID" id="91992135"/>
<gene>
    <name evidence="1" type="ORF">I308_105279</name>
</gene>
<accession>A0ABR3BMK1</accession>
<evidence type="ECO:0000313" key="2">
    <source>
        <dbReference type="Proteomes" id="UP000054399"/>
    </source>
</evidence>
<reference evidence="2" key="1">
    <citation type="submission" date="2015-01" db="EMBL/GenBank/DDBJ databases">
        <title>The Genome Sequence of Cryptococcus gattii MMRL2647.</title>
        <authorList>
            <consortium name="The Broad Institute Genomics Platform"/>
            <person name="Cuomo C."/>
            <person name="Litvintseva A."/>
            <person name="Chen Y."/>
            <person name="Heitman J."/>
            <person name="Sun S."/>
            <person name="Springer D."/>
            <person name="Dromer F."/>
            <person name="Young S."/>
            <person name="Zeng Q."/>
            <person name="Gargeya S."/>
            <person name="Abouelleil A."/>
            <person name="Alvarado L."/>
            <person name="Chapman S.B."/>
            <person name="Gainer-Dewar J."/>
            <person name="Goldberg J."/>
            <person name="Griggs A."/>
            <person name="Gujja S."/>
            <person name="Hansen M."/>
            <person name="Howarth C."/>
            <person name="Imamovic A."/>
            <person name="Larimer J."/>
            <person name="Murphy C."/>
            <person name="Naylor J."/>
            <person name="Pearson M."/>
            <person name="Priest M."/>
            <person name="Roberts A."/>
            <person name="Saif S."/>
            <person name="Shea T."/>
            <person name="Sykes S."/>
            <person name="Wortman J."/>
            <person name="Nusbaum C."/>
            <person name="Birren B."/>
        </authorList>
    </citation>
    <scope>NUCLEOTIDE SEQUENCE [LARGE SCALE GENOMIC DNA]</scope>
    <source>
        <strain evidence="2">IND107</strain>
    </source>
</reference>
<protein>
    <submittedName>
        <fullName evidence="1">Uncharacterized protein</fullName>
    </submittedName>
</protein>
<organism evidence="1 2">
    <name type="scientific">Cryptococcus tetragattii IND107</name>
    <dbReference type="NCBI Taxonomy" id="1296105"/>
    <lineage>
        <taxon>Eukaryota</taxon>
        <taxon>Fungi</taxon>
        <taxon>Dikarya</taxon>
        <taxon>Basidiomycota</taxon>
        <taxon>Agaricomycotina</taxon>
        <taxon>Tremellomycetes</taxon>
        <taxon>Tremellales</taxon>
        <taxon>Cryptococcaceae</taxon>
        <taxon>Cryptococcus</taxon>
        <taxon>Cryptococcus gattii species complex</taxon>
    </lineage>
</organism>
<dbReference type="RefSeq" id="XP_066612383.1">
    <property type="nucleotide sequence ID" value="XM_066759736.1"/>
</dbReference>
<dbReference type="Proteomes" id="UP000054399">
    <property type="component" value="Unassembled WGS sequence"/>
</dbReference>
<evidence type="ECO:0000313" key="1">
    <source>
        <dbReference type="EMBL" id="KAL0244016.1"/>
    </source>
</evidence>
<proteinExistence type="predicted"/>
<name>A0ABR3BMK1_9TREE</name>
<dbReference type="EMBL" id="ATAM02000009">
    <property type="protein sequence ID" value="KAL0244016.1"/>
    <property type="molecule type" value="Genomic_DNA"/>
</dbReference>
<keyword evidence="2" id="KW-1185">Reference proteome</keyword>
<sequence>MIKAESMTNYGCGCHSFSVGLSFWSSTLAFVCDKIHILNCKLGICMTVRSHQGYSCYWEEMEVETRHKIPSTPKPHALHSLITHSKKYVNSLACLLKSSWTYLRLGTHSSNTAALFPPPYSPQPLPPLAENDILPDELAIFRTLDAEWWPAFSRALREVQRSADPNQWGLYRHGQQLAPVEHEQEHGMIGCLRWFLEMVAPVEENLTIGGSYVGTATGYTGVPFAMTYLI</sequence>
<comment type="caution">
    <text evidence="1">The sequence shown here is derived from an EMBL/GenBank/DDBJ whole genome shotgun (WGS) entry which is preliminary data.</text>
</comment>
<reference evidence="1 2" key="2">
    <citation type="submission" date="2024-01" db="EMBL/GenBank/DDBJ databases">
        <title>Comparative genomics of Cryptococcus and Kwoniella reveals pathogenesis evolution and contrasting modes of karyotype evolution via chromosome fusion or intercentromeric recombination.</title>
        <authorList>
            <person name="Coelho M.A."/>
            <person name="David-Palma M."/>
            <person name="Shea T."/>
            <person name="Bowers K."/>
            <person name="Mcginley-Smith S."/>
            <person name="Mohammad A.W."/>
            <person name="Gnirke A."/>
            <person name="Yurkov A.M."/>
            <person name="Nowrousian M."/>
            <person name="Sun S."/>
            <person name="Cuomo C.A."/>
            <person name="Heitman J."/>
        </authorList>
    </citation>
    <scope>NUCLEOTIDE SEQUENCE [LARGE SCALE GENOMIC DNA]</scope>
    <source>
        <strain evidence="1 2">IND107</strain>
    </source>
</reference>